<dbReference type="AlphaFoldDB" id="A0A0E9UCY5"/>
<reference evidence="1" key="1">
    <citation type="submission" date="2014-11" db="EMBL/GenBank/DDBJ databases">
        <authorList>
            <person name="Amaro Gonzalez C."/>
        </authorList>
    </citation>
    <scope>NUCLEOTIDE SEQUENCE</scope>
</reference>
<accession>A0A0E9UCY5</accession>
<name>A0A0E9UCY5_ANGAN</name>
<dbReference type="EMBL" id="GBXM01044896">
    <property type="protein sequence ID" value="JAH63681.1"/>
    <property type="molecule type" value="Transcribed_RNA"/>
</dbReference>
<protein>
    <submittedName>
        <fullName evidence="1">Uncharacterized protein</fullName>
    </submittedName>
</protein>
<proteinExistence type="predicted"/>
<organism evidence="1">
    <name type="scientific">Anguilla anguilla</name>
    <name type="common">European freshwater eel</name>
    <name type="synonym">Muraena anguilla</name>
    <dbReference type="NCBI Taxonomy" id="7936"/>
    <lineage>
        <taxon>Eukaryota</taxon>
        <taxon>Metazoa</taxon>
        <taxon>Chordata</taxon>
        <taxon>Craniata</taxon>
        <taxon>Vertebrata</taxon>
        <taxon>Euteleostomi</taxon>
        <taxon>Actinopterygii</taxon>
        <taxon>Neopterygii</taxon>
        <taxon>Teleostei</taxon>
        <taxon>Anguilliformes</taxon>
        <taxon>Anguillidae</taxon>
        <taxon>Anguilla</taxon>
    </lineage>
</organism>
<evidence type="ECO:0000313" key="1">
    <source>
        <dbReference type="EMBL" id="JAH63681.1"/>
    </source>
</evidence>
<reference evidence="1" key="2">
    <citation type="journal article" date="2015" name="Fish Shellfish Immunol.">
        <title>Early steps in the European eel (Anguilla anguilla)-Vibrio vulnificus interaction in the gills: Role of the RtxA13 toxin.</title>
        <authorList>
            <person name="Callol A."/>
            <person name="Pajuelo D."/>
            <person name="Ebbesson L."/>
            <person name="Teles M."/>
            <person name="MacKenzie S."/>
            <person name="Amaro C."/>
        </authorList>
    </citation>
    <scope>NUCLEOTIDE SEQUENCE</scope>
</reference>
<sequence length="35" mass="3960">MSSVSGISLNFFCMNSYFFCIVYSNIFRCCTLGGF</sequence>